<keyword evidence="2" id="KW-1185">Reference proteome</keyword>
<organism evidence="1 2">
    <name type="scientific">Hyella patelloides LEGE 07179</name>
    <dbReference type="NCBI Taxonomy" id="945734"/>
    <lineage>
        <taxon>Bacteria</taxon>
        <taxon>Bacillati</taxon>
        <taxon>Cyanobacteriota</taxon>
        <taxon>Cyanophyceae</taxon>
        <taxon>Pleurocapsales</taxon>
        <taxon>Hyellaceae</taxon>
        <taxon>Hyella</taxon>
    </lineage>
</organism>
<protein>
    <submittedName>
        <fullName evidence="1">Uncharacterized protein</fullName>
    </submittedName>
</protein>
<dbReference type="OrthoDB" id="583572at2"/>
<reference evidence="1 2" key="1">
    <citation type="submission" date="2019-01" db="EMBL/GenBank/DDBJ databases">
        <authorList>
            <person name="Brito A."/>
        </authorList>
    </citation>
    <scope>NUCLEOTIDE SEQUENCE [LARGE SCALE GENOMIC DNA]</scope>
    <source>
        <strain evidence="1">1</strain>
    </source>
</reference>
<accession>A0A563VV88</accession>
<evidence type="ECO:0000313" key="1">
    <source>
        <dbReference type="EMBL" id="VEP15317.1"/>
    </source>
</evidence>
<dbReference type="RefSeq" id="WP_144874075.1">
    <property type="nucleotide sequence ID" value="NZ_LR214062.1"/>
</dbReference>
<evidence type="ECO:0000313" key="2">
    <source>
        <dbReference type="Proteomes" id="UP000320055"/>
    </source>
</evidence>
<dbReference type="EMBL" id="CAACVJ010000252">
    <property type="protein sequence ID" value="VEP15317.1"/>
    <property type="molecule type" value="Genomic_DNA"/>
</dbReference>
<gene>
    <name evidence="1" type="ORF">H1P_3250005</name>
</gene>
<dbReference type="AlphaFoldDB" id="A0A563VV88"/>
<sequence length="120" mass="13523">MKKFGDCETINKNPNIVISDPGSKNNKSKFRLDNPKKLKIRVIQVDDCVITQGTRCDYLIILPNSLEIYIELKGKDVKHAIEQIEASIKQLTASLSAKKSCFIASTRCPLTSPQIQKFKK</sequence>
<dbReference type="Proteomes" id="UP000320055">
    <property type="component" value="Unassembled WGS sequence"/>
</dbReference>
<proteinExistence type="predicted"/>
<name>A0A563VV88_9CYAN</name>